<feature type="region of interest" description="Disordered" evidence="1">
    <location>
        <begin position="1"/>
        <end position="24"/>
    </location>
</feature>
<feature type="compositionally biased region" description="Acidic residues" evidence="1">
    <location>
        <begin position="131"/>
        <end position="143"/>
    </location>
</feature>
<name>A0A9W8YA95_9PLEO</name>
<dbReference type="AlphaFoldDB" id="A0A9W8YA95"/>
<dbReference type="Proteomes" id="UP001140560">
    <property type="component" value="Unassembled WGS sequence"/>
</dbReference>
<gene>
    <name evidence="2" type="ORF">N0V83_004765</name>
</gene>
<proteinExistence type="predicted"/>
<feature type="region of interest" description="Disordered" evidence="1">
    <location>
        <begin position="87"/>
        <end position="143"/>
    </location>
</feature>
<organism evidence="2 3">
    <name type="scientific">Neocucurbitaria cava</name>
    <dbReference type="NCBI Taxonomy" id="798079"/>
    <lineage>
        <taxon>Eukaryota</taxon>
        <taxon>Fungi</taxon>
        <taxon>Dikarya</taxon>
        <taxon>Ascomycota</taxon>
        <taxon>Pezizomycotina</taxon>
        <taxon>Dothideomycetes</taxon>
        <taxon>Pleosporomycetidae</taxon>
        <taxon>Pleosporales</taxon>
        <taxon>Pleosporineae</taxon>
        <taxon>Cucurbitariaceae</taxon>
        <taxon>Neocucurbitaria</taxon>
    </lineage>
</organism>
<feature type="compositionally biased region" description="Basic and acidic residues" evidence="1">
    <location>
        <begin position="102"/>
        <end position="126"/>
    </location>
</feature>
<dbReference type="EMBL" id="JAPEUY010000007">
    <property type="protein sequence ID" value="KAJ4371546.1"/>
    <property type="molecule type" value="Genomic_DNA"/>
</dbReference>
<sequence>MERTQASTTPPGSPRPSKLPMSDKERLDKMAERITTWLAKFVASEPIQHPFQGCTMGISPEIIGRWRMQVILHKRELLFPWQRFIGAAPSPESAEPPVQRAPKKEDMTEDVKAETTEDVKNEDDKNMASASEEELDWEEVTGDEEWEVVVA</sequence>
<evidence type="ECO:0000256" key="1">
    <source>
        <dbReference type="SAM" id="MobiDB-lite"/>
    </source>
</evidence>
<evidence type="ECO:0000313" key="2">
    <source>
        <dbReference type="EMBL" id="KAJ4371546.1"/>
    </source>
</evidence>
<comment type="caution">
    <text evidence="2">The sequence shown here is derived from an EMBL/GenBank/DDBJ whole genome shotgun (WGS) entry which is preliminary data.</text>
</comment>
<feature type="compositionally biased region" description="Polar residues" evidence="1">
    <location>
        <begin position="1"/>
        <end position="10"/>
    </location>
</feature>
<protein>
    <submittedName>
        <fullName evidence="2">Uncharacterized protein</fullName>
    </submittedName>
</protein>
<reference evidence="2" key="1">
    <citation type="submission" date="2022-10" db="EMBL/GenBank/DDBJ databases">
        <title>Tapping the CABI collections for fungal endophytes: first genome assemblies for Collariella, Neodidymelliopsis, Ascochyta clinopodiicola, Didymella pomorum, Didymosphaeria variabile, Neocosmospora piperis and Neocucurbitaria cava.</title>
        <authorList>
            <person name="Hill R."/>
        </authorList>
    </citation>
    <scope>NUCLEOTIDE SEQUENCE</scope>
    <source>
        <strain evidence="2">IMI 356814</strain>
    </source>
</reference>
<accession>A0A9W8YA95</accession>
<evidence type="ECO:0000313" key="3">
    <source>
        <dbReference type="Proteomes" id="UP001140560"/>
    </source>
</evidence>
<feature type="compositionally biased region" description="Low complexity" evidence="1">
    <location>
        <begin position="87"/>
        <end position="97"/>
    </location>
</feature>
<keyword evidence="3" id="KW-1185">Reference proteome</keyword>